<gene>
    <name evidence="1" type="ORF">GJ689_22925</name>
</gene>
<comment type="caution">
    <text evidence="1">The sequence shown here is derived from an EMBL/GenBank/DDBJ whole genome shotgun (WGS) entry which is preliminary data.</text>
</comment>
<evidence type="ECO:0000313" key="2">
    <source>
        <dbReference type="Proteomes" id="UP000438991"/>
    </source>
</evidence>
<dbReference type="Proteomes" id="UP000438991">
    <property type="component" value="Unassembled WGS sequence"/>
</dbReference>
<sequence length="271" mass="29175">MAGVDRYFLGGNDLEMEEIRALLREAGRGDRIVDRGLSWGARASAYVDEIRDALTRGETPVLVELIDDLPADIDRARLVEIDHHGDRAGADQPAAIEQVFQRLGLPPSAWTRRRALVAANDVGHVPALRRVGATAAEIRDIRDADRRAQGVSEAVEAESRRALAAAEQVGPLLVVRTTAPTSSAIADFVLPEYGGSGADDLLVVMPDTVSFYGRGAVIADLKEVPGSWWGGALPERGYWGVTVSGEAADAVVARVSRLLERDPIQLDRTPL</sequence>
<name>A0A9X5AV30_9BRAD</name>
<accession>A0A9X5AV30</accession>
<dbReference type="AlphaFoldDB" id="A0A9X5AV30"/>
<proteinExistence type="predicted"/>
<reference evidence="1 2" key="1">
    <citation type="submission" date="2019-11" db="EMBL/GenBank/DDBJ databases">
        <title>Whole-genome sequence of Rhodoplanes serenus DSM 18633, type strain.</title>
        <authorList>
            <person name="Kyndt J.A."/>
            <person name="Meyer T.E."/>
        </authorList>
    </citation>
    <scope>NUCLEOTIDE SEQUENCE [LARGE SCALE GENOMIC DNA]</scope>
    <source>
        <strain evidence="1 2">DSM 18633</strain>
    </source>
</reference>
<dbReference type="RefSeq" id="WP_155481355.1">
    <property type="nucleotide sequence ID" value="NZ_WNKV01000023.1"/>
</dbReference>
<evidence type="ECO:0000313" key="1">
    <source>
        <dbReference type="EMBL" id="MTW19055.1"/>
    </source>
</evidence>
<organism evidence="1 2">
    <name type="scientific">Rhodoplanes serenus</name>
    <dbReference type="NCBI Taxonomy" id="200615"/>
    <lineage>
        <taxon>Bacteria</taxon>
        <taxon>Pseudomonadati</taxon>
        <taxon>Pseudomonadota</taxon>
        <taxon>Alphaproteobacteria</taxon>
        <taxon>Hyphomicrobiales</taxon>
        <taxon>Nitrobacteraceae</taxon>
        <taxon>Rhodoplanes</taxon>
    </lineage>
</organism>
<dbReference type="EMBL" id="WNKV01000023">
    <property type="protein sequence ID" value="MTW19055.1"/>
    <property type="molecule type" value="Genomic_DNA"/>
</dbReference>
<protein>
    <submittedName>
        <fullName evidence="1">Uncharacterized protein</fullName>
    </submittedName>
</protein>